<keyword evidence="2" id="KW-1185">Reference proteome</keyword>
<evidence type="ECO:0000313" key="2">
    <source>
        <dbReference type="Proteomes" id="UP000708576"/>
    </source>
</evidence>
<dbReference type="Proteomes" id="UP000708576">
    <property type="component" value="Unassembled WGS sequence"/>
</dbReference>
<name>A0ABS5JR60_9BACT</name>
<dbReference type="EMBL" id="JAGUCO010000001">
    <property type="protein sequence ID" value="MBS2096976.1"/>
    <property type="molecule type" value="Genomic_DNA"/>
</dbReference>
<comment type="caution">
    <text evidence="1">The sequence shown here is derived from an EMBL/GenBank/DDBJ whole genome shotgun (WGS) entry which is preliminary data.</text>
</comment>
<reference evidence="1 2" key="1">
    <citation type="journal article" date="2015" name="Int. J. Syst. Evol. Microbiol.">
        <title>Carboxylicivirga linearis sp. nov., isolated from a sea cucumber culture pond.</title>
        <authorList>
            <person name="Wang F.Q."/>
            <person name="Zhou Y.X."/>
            <person name="Lin X.Z."/>
            <person name="Chen G.J."/>
            <person name="Du Z.J."/>
        </authorList>
    </citation>
    <scope>NUCLEOTIDE SEQUENCE [LARGE SCALE GENOMIC DNA]</scope>
    <source>
        <strain evidence="1 2">FB218</strain>
    </source>
</reference>
<organism evidence="1 2">
    <name type="scientific">Carboxylicivirga linearis</name>
    <dbReference type="NCBI Taxonomy" id="1628157"/>
    <lineage>
        <taxon>Bacteria</taxon>
        <taxon>Pseudomonadati</taxon>
        <taxon>Bacteroidota</taxon>
        <taxon>Bacteroidia</taxon>
        <taxon>Marinilabiliales</taxon>
        <taxon>Marinilabiliaceae</taxon>
        <taxon>Carboxylicivirga</taxon>
    </lineage>
</organism>
<sequence length="115" mass="13539">MTGEEFELEWDKLILRLSKQFNVTAEYEFILFMMGIQEMGIGFREFSKTEKMDLINVARCRILARQGYIKETGTDPEGWPIFEASSKLKSMMPSYQNQLIKKGIIEYFKDVEFTN</sequence>
<proteinExistence type="predicted"/>
<protein>
    <submittedName>
        <fullName evidence="1">Uncharacterized protein</fullName>
    </submittedName>
</protein>
<accession>A0ABS5JR60</accession>
<evidence type="ECO:0000313" key="1">
    <source>
        <dbReference type="EMBL" id="MBS2096976.1"/>
    </source>
</evidence>
<gene>
    <name evidence="1" type="ORF">KEM10_01720</name>
</gene>